<feature type="signal peptide" evidence="2">
    <location>
        <begin position="1"/>
        <end position="18"/>
    </location>
</feature>
<accession>A0A3Q3WWS7</accession>
<keyword evidence="4" id="KW-1185">Reference proteome</keyword>
<dbReference type="Proteomes" id="UP000261620">
    <property type="component" value="Unplaced"/>
</dbReference>
<evidence type="ECO:0000256" key="2">
    <source>
        <dbReference type="SAM" id="SignalP"/>
    </source>
</evidence>
<feature type="chain" id="PRO_5018532422" description="UPAR/Ly6 domain-containing protein" evidence="2">
    <location>
        <begin position="19"/>
        <end position="101"/>
    </location>
</feature>
<dbReference type="OMA" id="MYDSCLC"/>
<evidence type="ECO:0000313" key="3">
    <source>
        <dbReference type="Ensembl" id="ENSMMOP00000017022.1"/>
    </source>
</evidence>
<name>A0A3Q3WWS7_MOLML</name>
<dbReference type="STRING" id="94237.ENSMMOP00000017022"/>
<organism evidence="3 4">
    <name type="scientific">Mola mola</name>
    <name type="common">Ocean sunfish</name>
    <name type="synonym">Tetraodon mola</name>
    <dbReference type="NCBI Taxonomy" id="94237"/>
    <lineage>
        <taxon>Eukaryota</taxon>
        <taxon>Metazoa</taxon>
        <taxon>Chordata</taxon>
        <taxon>Craniata</taxon>
        <taxon>Vertebrata</taxon>
        <taxon>Euteleostomi</taxon>
        <taxon>Actinopterygii</taxon>
        <taxon>Neopterygii</taxon>
        <taxon>Teleostei</taxon>
        <taxon>Neoteleostei</taxon>
        <taxon>Acanthomorphata</taxon>
        <taxon>Eupercaria</taxon>
        <taxon>Tetraodontiformes</taxon>
        <taxon>Molidae</taxon>
        <taxon>Mola</taxon>
    </lineage>
</organism>
<evidence type="ECO:0008006" key="5">
    <source>
        <dbReference type="Google" id="ProtNLM"/>
    </source>
</evidence>
<dbReference type="SUPFAM" id="SSF57302">
    <property type="entry name" value="Snake toxin-like"/>
    <property type="match status" value="1"/>
</dbReference>
<keyword evidence="1 2" id="KW-0732">Signal</keyword>
<evidence type="ECO:0000256" key="1">
    <source>
        <dbReference type="ARBA" id="ARBA00022729"/>
    </source>
</evidence>
<dbReference type="PROSITE" id="PS00983">
    <property type="entry name" value="LY6_UPAR"/>
    <property type="match status" value="1"/>
</dbReference>
<dbReference type="AlphaFoldDB" id="A0A3Q3WWS7"/>
<evidence type="ECO:0000313" key="4">
    <source>
        <dbReference type="Proteomes" id="UP000261620"/>
    </source>
</evidence>
<dbReference type="InterPro" id="IPR045860">
    <property type="entry name" value="Snake_toxin-like_sf"/>
</dbReference>
<dbReference type="Ensembl" id="ENSMMOT00000017305.1">
    <property type="protein sequence ID" value="ENSMMOP00000017022.1"/>
    <property type="gene ID" value="ENSMMOG00000012971.1"/>
</dbReference>
<dbReference type="InterPro" id="IPR018363">
    <property type="entry name" value="CD59_antigen_CS"/>
</dbReference>
<proteinExistence type="predicted"/>
<reference evidence="3" key="2">
    <citation type="submission" date="2025-09" db="UniProtKB">
        <authorList>
            <consortium name="Ensembl"/>
        </authorList>
    </citation>
    <scope>IDENTIFICATION</scope>
</reference>
<sequence length="101" mass="10933">MHFYGALILFLAWSTAYGLRCYSCTYSSELKSCNNIVNCGFLFNWCATMKISGVTTKSCQIKALCVGPMKCCKGDLCNSAVPTGSSLLLLLVSSAFTSLFL</sequence>
<reference evidence="3" key="1">
    <citation type="submission" date="2025-08" db="UniProtKB">
        <authorList>
            <consortium name="Ensembl"/>
        </authorList>
    </citation>
    <scope>IDENTIFICATION</scope>
</reference>
<protein>
    <recommendedName>
        <fullName evidence="5">UPAR/Ly6 domain-containing protein</fullName>
    </recommendedName>
</protein>